<keyword evidence="1" id="KW-0732">Signal</keyword>
<protein>
    <recommendedName>
        <fullName evidence="4">Secreted protein</fullName>
    </recommendedName>
</protein>
<sequence length="67" mass="6874">MRSRRLKFVLPVVVLAVSLGSPVVAGATEGHPPANAEEAKVCSELLGWAQSIVGLPGTSVDSSCTVK</sequence>
<accession>A0A7W7WJW5</accession>
<reference evidence="2 3" key="1">
    <citation type="submission" date="2020-08" db="EMBL/GenBank/DDBJ databases">
        <title>Sequencing the genomes of 1000 actinobacteria strains.</title>
        <authorList>
            <person name="Klenk H.-P."/>
        </authorList>
    </citation>
    <scope>NUCLEOTIDE SEQUENCE [LARGE SCALE GENOMIC DNA]</scope>
    <source>
        <strain evidence="2 3">DSM 44786</strain>
    </source>
</reference>
<feature type="signal peptide" evidence="1">
    <location>
        <begin position="1"/>
        <end position="25"/>
    </location>
</feature>
<evidence type="ECO:0000256" key="1">
    <source>
        <dbReference type="SAM" id="SignalP"/>
    </source>
</evidence>
<evidence type="ECO:0008006" key="4">
    <source>
        <dbReference type="Google" id="ProtNLM"/>
    </source>
</evidence>
<feature type="chain" id="PRO_5039172788" description="Secreted protein" evidence="1">
    <location>
        <begin position="26"/>
        <end position="67"/>
    </location>
</feature>
<organism evidence="2 3">
    <name type="scientific">Kitasatospora gansuensis</name>
    <dbReference type="NCBI Taxonomy" id="258050"/>
    <lineage>
        <taxon>Bacteria</taxon>
        <taxon>Bacillati</taxon>
        <taxon>Actinomycetota</taxon>
        <taxon>Actinomycetes</taxon>
        <taxon>Kitasatosporales</taxon>
        <taxon>Streptomycetaceae</taxon>
        <taxon>Kitasatospora</taxon>
    </lineage>
</organism>
<dbReference type="Proteomes" id="UP000573327">
    <property type="component" value="Unassembled WGS sequence"/>
</dbReference>
<gene>
    <name evidence="2" type="ORF">F4556_004599</name>
</gene>
<comment type="caution">
    <text evidence="2">The sequence shown here is derived from an EMBL/GenBank/DDBJ whole genome shotgun (WGS) entry which is preliminary data.</text>
</comment>
<keyword evidence="3" id="KW-1185">Reference proteome</keyword>
<evidence type="ECO:0000313" key="2">
    <source>
        <dbReference type="EMBL" id="MBB4949064.1"/>
    </source>
</evidence>
<dbReference type="AlphaFoldDB" id="A0A7W7WJW5"/>
<dbReference type="EMBL" id="JACHJR010000001">
    <property type="protein sequence ID" value="MBB4949064.1"/>
    <property type="molecule type" value="Genomic_DNA"/>
</dbReference>
<dbReference type="RefSeq" id="WP_184919144.1">
    <property type="nucleotide sequence ID" value="NZ_JACHJR010000001.1"/>
</dbReference>
<name>A0A7W7WJW5_9ACTN</name>
<proteinExistence type="predicted"/>
<evidence type="ECO:0000313" key="3">
    <source>
        <dbReference type="Proteomes" id="UP000573327"/>
    </source>
</evidence>